<dbReference type="GO" id="GO:0016507">
    <property type="term" value="C:mitochondrial fatty acid beta-oxidation multienzyme complex"/>
    <property type="evidence" value="ECO:0007669"/>
    <property type="project" value="TreeGrafter"/>
</dbReference>
<dbReference type="PANTHER" id="PTHR43612">
    <property type="entry name" value="TRIFUNCTIONAL ENZYME SUBUNIT ALPHA"/>
    <property type="match status" value="1"/>
</dbReference>
<dbReference type="EMBL" id="KV906542">
    <property type="protein sequence ID" value="OON14584.1"/>
    <property type="molecule type" value="Genomic_DNA"/>
</dbReference>
<dbReference type="Gene3D" id="1.10.1040.50">
    <property type="match status" value="1"/>
</dbReference>
<sequence>MAVEDAPSNAFECMASSSIYPDDLQPRGSMKEANSFALYAGPFRYLDIHGAAGLVKRMEDYRKLYGDHFAPCELLMQHAKDPSKKFHAA</sequence>
<accession>A0A1S8WJH0</accession>
<dbReference type="GO" id="GO:0004300">
    <property type="term" value="F:enoyl-CoA hydratase activity"/>
    <property type="evidence" value="ECO:0007669"/>
    <property type="project" value="TreeGrafter"/>
</dbReference>
<proteinExistence type="predicted"/>
<gene>
    <name evidence="1" type="ORF">X801_09622</name>
</gene>
<dbReference type="GO" id="GO:0016509">
    <property type="term" value="F:long-chain (3S)-3-hydroxyacyl-CoA dehydrogenase (NAD+) activity"/>
    <property type="evidence" value="ECO:0007669"/>
    <property type="project" value="TreeGrafter"/>
</dbReference>
<keyword evidence="2" id="KW-1185">Reference proteome</keyword>
<organism evidence="1 2">
    <name type="scientific">Opisthorchis viverrini</name>
    <name type="common">Southeast Asian liver fluke</name>
    <dbReference type="NCBI Taxonomy" id="6198"/>
    <lineage>
        <taxon>Eukaryota</taxon>
        <taxon>Metazoa</taxon>
        <taxon>Spiralia</taxon>
        <taxon>Lophotrochozoa</taxon>
        <taxon>Platyhelminthes</taxon>
        <taxon>Trematoda</taxon>
        <taxon>Digenea</taxon>
        <taxon>Opisthorchiida</taxon>
        <taxon>Opisthorchiata</taxon>
        <taxon>Opisthorchiidae</taxon>
        <taxon>Opisthorchis</taxon>
    </lineage>
</organism>
<reference evidence="1 2" key="1">
    <citation type="submission" date="2015-03" db="EMBL/GenBank/DDBJ databases">
        <title>Draft genome of the nematode, Opisthorchis viverrini.</title>
        <authorList>
            <person name="Mitreva M."/>
        </authorList>
    </citation>
    <scope>NUCLEOTIDE SEQUENCE [LARGE SCALE GENOMIC DNA]</scope>
    <source>
        <strain evidence="1">Khon Kaen</strain>
    </source>
</reference>
<protein>
    <submittedName>
        <fullName evidence="1">Uncharacterized protein</fullName>
    </submittedName>
</protein>
<dbReference type="PANTHER" id="PTHR43612:SF3">
    <property type="entry name" value="TRIFUNCTIONAL ENZYME SUBUNIT ALPHA, MITOCHONDRIAL"/>
    <property type="match status" value="1"/>
</dbReference>
<dbReference type="InterPro" id="IPR008927">
    <property type="entry name" value="6-PGluconate_DH-like_C_sf"/>
</dbReference>
<dbReference type="GO" id="GO:0006635">
    <property type="term" value="P:fatty acid beta-oxidation"/>
    <property type="evidence" value="ECO:0007669"/>
    <property type="project" value="TreeGrafter"/>
</dbReference>
<dbReference type="AlphaFoldDB" id="A0A1S8WJH0"/>
<dbReference type="SUPFAM" id="SSF48179">
    <property type="entry name" value="6-phosphogluconate dehydrogenase C-terminal domain-like"/>
    <property type="match status" value="1"/>
</dbReference>
<evidence type="ECO:0000313" key="1">
    <source>
        <dbReference type="EMBL" id="OON14584.1"/>
    </source>
</evidence>
<dbReference type="Proteomes" id="UP000243686">
    <property type="component" value="Unassembled WGS sequence"/>
</dbReference>
<name>A0A1S8WJH0_OPIVI</name>
<evidence type="ECO:0000313" key="2">
    <source>
        <dbReference type="Proteomes" id="UP000243686"/>
    </source>
</evidence>
<dbReference type="InterPro" id="IPR050136">
    <property type="entry name" value="FA_oxidation_alpha_subunit"/>
</dbReference>